<evidence type="ECO:0000256" key="4">
    <source>
        <dbReference type="ARBA" id="ARBA00022729"/>
    </source>
</evidence>
<evidence type="ECO:0000256" key="5">
    <source>
        <dbReference type="ARBA" id="ARBA00023139"/>
    </source>
</evidence>
<dbReference type="Gene3D" id="3.40.50.1980">
    <property type="entry name" value="Nitrogenase molybdenum iron protein domain"/>
    <property type="match status" value="2"/>
</dbReference>
<dbReference type="Pfam" id="PF01497">
    <property type="entry name" value="Peripla_BP_2"/>
    <property type="match status" value="1"/>
</dbReference>
<evidence type="ECO:0000256" key="7">
    <source>
        <dbReference type="SAM" id="SignalP"/>
    </source>
</evidence>
<evidence type="ECO:0000256" key="6">
    <source>
        <dbReference type="ARBA" id="ARBA00023288"/>
    </source>
</evidence>
<feature type="chain" id="PRO_5038793604" evidence="7">
    <location>
        <begin position="21"/>
        <end position="309"/>
    </location>
</feature>
<dbReference type="PANTHER" id="PTHR30532">
    <property type="entry name" value="IRON III DICITRATE-BINDING PERIPLASMIC PROTEIN"/>
    <property type="match status" value="1"/>
</dbReference>
<dbReference type="SUPFAM" id="SSF53807">
    <property type="entry name" value="Helical backbone' metal receptor"/>
    <property type="match status" value="1"/>
</dbReference>
<reference evidence="9 10" key="1">
    <citation type="submission" date="2012-09" db="EMBL/GenBank/DDBJ databases">
        <title>Genome Sequence of Bacillus sp. DW5-4.</title>
        <authorList>
            <person name="Lai Q."/>
            <person name="Liu Y."/>
            <person name="Shao Z."/>
        </authorList>
    </citation>
    <scope>NUCLEOTIDE SEQUENCE [LARGE SCALE GENOMIC DNA]</scope>
    <source>
        <strain evidence="9 10">DW5-4</strain>
    </source>
</reference>
<comment type="similarity">
    <text evidence="2">Belongs to the bacterial solute-binding protein 8 family.</text>
</comment>
<dbReference type="PROSITE" id="PS51257">
    <property type="entry name" value="PROKAR_LIPOPROTEIN"/>
    <property type="match status" value="1"/>
</dbReference>
<dbReference type="InterPro" id="IPR002491">
    <property type="entry name" value="ABC_transptr_periplasmic_BD"/>
</dbReference>
<comment type="caution">
    <text evidence="9">The sequence shown here is derived from an EMBL/GenBank/DDBJ whole genome shotgun (WGS) entry which is preliminary data.</text>
</comment>
<organism evidence="9 10">
    <name type="scientific">Bacillus zhangzhouensis</name>
    <dbReference type="NCBI Taxonomy" id="1178540"/>
    <lineage>
        <taxon>Bacteria</taxon>
        <taxon>Bacillati</taxon>
        <taxon>Bacillota</taxon>
        <taxon>Bacilli</taxon>
        <taxon>Bacillales</taxon>
        <taxon>Bacillaceae</taxon>
        <taxon>Bacillus</taxon>
    </lineage>
</organism>
<feature type="domain" description="Fe/B12 periplasmic-binding" evidence="8">
    <location>
        <begin position="51"/>
        <end position="307"/>
    </location>
</feature>
<feature type="signal peptide" evidence="7">
    <location>
        <begin position="1"/>
        <end position="20"/>
    </location>
</feature>
<evidence type="ECO:0000256" key="3">
    <source>
        <dbReference type="ARBA" id="ARBA00022448"/>
    </source>
</evidence>
<dbReference type="GO" id="GO:0030288">
    <property type="term" value="C:outer membrane-bounded periplasmic space"/>
    <property type="evidence" value="ECO:0007669"/>
    <property type="project" value="TreeGrafter"/>
</dbReference>
<keyword evidence="10" id="KW-1185">Reference proteome</keyword>
<dbReference type="GO" id="GO:1901678">
    <property type="term" value="P:iron coordination entity transport"/>
    <property type="evidence" value="ECO:0007669"/>
    <property type="project" value="UniProtKB-ARBA"/>
</dbReference>
<name>A0A081L9A5_9BACI</name>
<keyword evidence="4 7" id="KW-0732">Signal</keyword>
<keyword evidence="3" id="KW-0813">Transport</keyword>
<dbReference type="RefSeq" id="WP_034323111.1">
    <property type="nucleotide sequence ID" value="NZ_JBCMYH010000031.1"/>
</dbReference>
<dbReference type="AlphaFoldDB" id="A0A081L9A5"/>
<keyword evidence="6" id="KW-0449">Lipoprotein</keyword>
<dbReference type="PANTHER" id="PTHR30532:SF26">
    <property type="entry name" value="IRON(3+)-HYDROXAMATE-BINDING PROTEIN FHUD"/>
    <property type="match status" value="1"/>
</dbReference>
<dbReference type="eggNOG" id="COG0614">
    <property type="taxonomic scope" value="Bacteria"/>
</dbReference>
<keyword evidence="5" id="KW-0564">Palmitate</keyword>
<protein>
    <submittedName>
        <fullName evidence="9">ABC transporter substrate-binding protein</fullName>
    </submittedName>
</protein>
<dbReference type="InterPro" id="IPR051313">
    <property type="entry name" value="Bact_iron-sidero_bind"/>
</dbReference>
<dbReference type="EMBL" id="JOTP01000016">
    <property type="protein sequence ID" value="KEP25831.1"/>
    <property type="molecule type" value="Genomic_DNA"/>
</dbReference>
<dbReference type="PROSITE" id="PS50983">
    <property type="entry name" value="FE_B12_PBP"/>
    <property type="match status" value="1"/>
</dbReference>
<evidence type="ECO:0000313" key="10">
    <source>
        <dbReference type="Proteomes" id="UP000028091"/>
    </source>
</evidence>
<evidence type="ECO:0000259" key="8">
    <source>
        <dbReference type="PROSITE" id="PS50983"/>
    </source>
</evidence>
<gene>
    <name evidence="9" type="ORF">BA70_05615</name>
</gene>
<evidence type="ECO:0000256" key="1">
    <source>
        <dbReference type="ARBA" id="ARBA00004193"/>
    </source>
</evidence>
<dbReference type="OrthoDB" id="2241086at2"/>
<dbReference type="GO" id="GO:0005886">
    <property type="term" value="C:plasma membrane"/>
    <property type="evidence" value="ECO:0007669"/>
    <property type="project" value="UniProtKB-SubCell"/>
</dbReference>
<accession>A0A081L9A5</accession>
<dbReference type="Proteomes" id="UP000028091">
    <property type="component" value="Unassembled WGS sequence"/>
</dbReference>
<sequence>MKKQGIFLSLMALVLLFALAACGQKEESKKAEEKTKTVDTVKGKVEIPANPKRILVDGYLGSAVALGVKPVGATTQDLKNIHLKGKVDGVADISDERSAEKVASLKPDLIISAVDDEKVLDVYKKIAPTIVYPFGVFKNSQEEITTLASILNKEEEGKAFLKKFDQRIEAARKKVKTVIKDGETVSILGAFKNDVYVYGNGIYRGGQALYEQLQLQPPKDVADTVLNGKSGFEHISYEVLPKYAGDYIFVDEANGGTFDKSNSIWKSLKAVKKNQVHDLDIAYFWPFDPIAIANQAEKYVEILTDLSQK</sequence>
<proteinExistence type="inferred from homology"/>
<comment type="subcellular location">
    <subcellularLocation>
        <location evidence="1">Cell membrane</location>
        <topology evidence="1">Lipid-anchor</topology>
    </subcellularLocation>
</comment>
<evidence type="ECO:0000313" key="9">
    <source>
        <dbReference type="EMBL" id="KEP25831.1"/>
    </source>
</evidence>
<evidence type="ECO:0000256" key="2">
    <source>
        <dbReference type="ARBA" id="ARBA00008814"/>
    </source>
</evidence>